<evidence type="ECO:0000313" key="1">
    <source>
        <dbReference type="EMBL" id="RIX52361.1"/>
    </source>
</evidence>
<accession>A0A3A1UY35</accession>
<dbReference type="NCBIfam" id="TIGR00022">
    <property type="entry name" value="YhcH/YjgK/YiaL family protein"/>
    <property type="match status" value="1"/>
</dbReference>
<dbReference type="PANTHER" id="PTHR34986">
    <property type="entry name" value="EVOLVED BETA-GALACTOSIDASE SUBUNIT BETA"/>
    <property type="match status" value="1"/>
</dbReference>
<dbReference type="InterPro" id="IPR037012">
    <property type="entry name" value="NanQ/TabA/YiaL_sf"/>
</dbReference>
<dbReference type="EMBL" id="QXQA01000007">
    <property type="protein sequence ID" value="RIX52361.1"/>
    <property type="molecule type" value="Genomic_DNA"/>
</dbReference>
<proteinExistence type="predicted"/>
<dbReference type="Pfam" id="PF04074">
    <property type="entry name" value="DUF386"/>
    <property type="match status" value="1"/>
</dbReference>
<dbReference type="PANTHER" id="PTHR34986:SF1">
    <property type="entry name" value="PROTEIN YIAL"/>
    <property type="match status" value="1"/>
</dbReference>
<reference evidence="1 2" key="1">
    <citation type="submission" date="2018-09" db="EMBL/GenBank/DDBJ databases">
        <title>Paenibacillus aracenensis nov. sp. isolated from a cave in southern Spain.</title>
        <authorList>
            <person name="Jurado V."/>
            <person name="Gutierrez-Patricio S."/>
            <person name="Gonzalez-Pimentel J.L."/>
            <person name="Miller A.Z."/>
            <person name="Laiz L."/>
            <person name="Saiz-Jimenez C."/>
        </authorList>
    </citation>
    <scope>NUCLEOTIDE SEQUENCE [LARGE SCALE GENOMIC DNA]</scope>
    <source>
        <strain evidence="1 2">DSM 22867</strain>
    </source>
</reference>
<keyword evidence="2" id="KW-1185">Reference proteome</keyword>
<dbReference type="OrthoDB" id="9792756at2"/>
<dbReference type="Proteomes" id="UP000266482">
    <property type="component" value="Unassembled WGS sequence"/>
</dbReference>
<comment type="caution">
    <text evidence="1">The sequence shown here is derived from an EMBL/GenBank/DDBJ whole genome shotgun (WGS) entry which is preliminary data.</text>
</comment>
<protein>
    <submittedName>
        <fullName evidence="1">DUF386 domain-containing protein</fullName>
    </submittedName>
</protein>
<evidence type="ECO:0000313" key="2">
    <source>
        <dbReference type="Proteomes" id="UP000266482"/>
    </source>
</evidence>
<sequence length="179" mass="20251">MGTEAFSTEETRTIKRGVSIRMIAGSLTQWPDERQFSHPVLRKALDYLAKTDFKKLEDGKYPIQDEDMYAVVMTISGKEASEQPAEKHETYFDIHLLLEGTEIIGWQLQDGSEAPSQGYDSEKDFALYAELGNESYLKLLPGMFVVLFPEDLHRPGLSESVPASIRKAVVKIRHALMKL</sequence>
<dbReference type="InterPro" id="IPR004375">
    <property type="entry name" value="NanQ/TabA/YiaL"/>
</dbReference>
<gene>
    <name evidence="1" type="ORF">D3P08_12825</name>
</gene>
<organism evidence="1 2">
    <name type="scientific">Paenibacillus nanensis</name>
    <dbReference type="NCBI Taxonomy" id="393251"/>
    <lineage>
        <taxon>Bacteria</taxon>
        <taxon>Bacillati</taxon>
        <taxon>Bacillota</taxon>
        <taxon>Bacilli</taxon>
        <taxon>Bacillales</taxon>
        <taxon>Paenibacillaceae</taxon>
        <taxon>Paenibacillus</taxon>
    </lineage>
</organism>
<dbReference type="SUPFAM" id="SSF51197">
    <property type="entry name" value="Clavaminate synthase-like"/>
    <property type="match status" value="1"/>
</dbReference>
<name>A0A3A1UY35_9BACL</name>
<dbReference type="GO" id="GO:0005829">
    <property type="term" value="C:cytosol"/>
    <property type="evidence" value="ECO:0007669"/>
    <property type="project" value="TreeGrafter"/>
</dbReference>
<dbReference type="Gene3D" id="2.60.120.370">
    <property type="entry name" value="YhcH/YjgK/YiaL"/>
    <property type="match status" value="1"/>
</dbReference>
<dbReference type="AlphaFoldDB" id="A0A3A1UY35"/>